<dbReference type="GO" id="GO:0003677">
    <property type="term" value="F:DNA binding"/>
    <property type="evidence" value="ECO:0007669"/>
    <property type="project" value="InterPro"/>
</dbReference>
<dbReference type="PANTHER" id="PTHR14662">
    <property type="entry name" value="PARTNER AND LOCALIZER OF BRCA2"/>
    <property type="match status" value="1"/>
</dbReference>
<dbReference type="SUPFAM" id="SSF50978">
    <property type="entry name" value="WD40 repeat-like"/>
    <property type="match status" value="1"/>
</dbReference>
<keyword evidence="4" id="KW-1185">Reference proteome</keyword>
<organism evidence="3 4">
    <name type="scientific">Oryzias javanicus</name>
    <name type="common">Javanese ricefish</name>
    <name type="synonym">Aplocheilus javanicus</name>
    <dbReference type="NCBI Taxonomy" id="123683"/>
    <lineage>
        <taxon>Eukaryota</taxon>
        <taxon>Metazoa</taxon>
        <taxon>Chordata</taxon>
        <taxon>Craniata</taxon>
        <taxon>Vertebrata</taxon>
        <taxon>Euteleostomi</taxon>
        <taxon>Actinopterygii</taxon>
        <taxon>Neopterygii</taxon>
        <taxon>Teleostei</taxon>
        <taxon>Neoteleostei</taxon>
        <taxon>Acanthomorphata</taxon>
        <taxon>Ovalentaria</taxon>
        <taxon>Atherinomorphae</taxon>
        <taxon>Beloniformes</taxon>
        <taxon>Adrianichthyidae</taxon>
        <taxon>Oryziinae</taxon>
        <taxon>Oryzias</taxon>
    </lineage>
</organism>
<feature type="compositionally biased region" description="Pro residues" evidence="1">
    <location>
        <begin position="116"/>
        <end position="142"/>
    </location>
</feature>
<name>A0A437DM97_ORYJA</name>
<protein>
    <recommendedName>
        <fullName evidence="2">Partner and localiser of BRCA2 WD40 domain-containing protein</fullName>
    </recommendedName>
</protein>
<dbReference type="InterPro" id="IPR036322">
    <property type="entry name" value="WD40_repeat_dom_sf"/>
</dbReference>
<evidence type="ECO:0000313" key="4">
    <source>
        <dbReference type="Proteomes" id="UP000283210"/>
    </source>
</evidence>
<dbReference type="InterPro" id="IPR042417">
    <property type="entry name" value="PALB2"/>
</dbReference>
<feature type="compositionally biased region" description="Polar residues" evidence="1">
    <location>
        <begin position="44"/>
        <end position="59"/>
    </location>
</feature>
<evidence type="ECO:0000313" key="3">
    <source>
        <dbReference type="EMBL" id="RVE75965.1"/>
    </source>
</evidence>
<dbReference type="Gene3D" id="2.130.10.10">
    <property type="entry name" value="YVTN repeat-like/Quinoprotein amine dehydrogenase"/>
    <property type="match status" value="1"/>
</dbReference>
<dbReference type="EMBL" id="CM012437">
    <property type="protein sequence ID" value="RVE75965.1"/>
    <property type="molecule type" value="Genomic_DNA"/>
</dbReference>
<dbReference type="AlphaFoldDB" id="A0A437DM97"/>
<accession>A0A437DM97</accession>
<gene>
    <name evidence="3" type="ORF">OJAV_G00004010</name>
</gene>
<feature type="region of interest" description="Disordered" evidence="1">
    <location>
        <begin position="1"/>
        <end position="63"/>
    </location>
</feature>
<dbReference type="OrthoDB" id="9936560at2759"/>
<sequence>MPPEAKSRSETPNLDRYRKESPEELHDVSTFSQDAGKTEAAVNVQRNSVDSKEANSNLSEENRPENILTDLLLTSHLPSAPCPFLSPHLPSTLISSPALPSLGLTPHPVAGVLPLTPSPSAPSLSLPPPRSPSTKPLPPPALSPTVESAVCLTLSCAQRRRSGSPTPTEKPTMRHAHTLKAAAGGLLVDACCFLRASGDVCVAAAGKWAVCLWSQTSASDWILIHTWTFSEPVINAFPVPDAAGLICVTLGQLEIREVRVLSCSSLMQMLICEGIIQLVVGVSKSRVVTSSRSTTGSTLQVFALSDDSRSHRCQPLASPGVCVNALAPVDGLPDALIATDEDRRLFIWNIKTGQLLCKVQLERSLSLTACLRGFSVSGALLVLLQHLPPSSPQEEDETKVGELSEESEKALFSLVCINPLTGSSVLVTRLTPPTAWRGRLCEADVNQSCVAALSPSGCVCVWELGRGGGAQVLKAPEGEDWHLARWGKRTRW</sequence>
<evidence type="ECO:0000256" key="1">
    <source>
        <dbReference type="SAM" id="MobiDB-lite"/>
    </source>
</evidence>
<proteinExistence type="predicted"/>
<dbReference type="Pfam" id="PF16756">
    <property type="entry name" value="PALB2_WD40"/>
    <property type="match status" value="1"/>
</dbReference>
<reference evidence="3 4" key="1">
    <citation type="submission" date="2018-11" db="EMBL/GenBank/DDBJ databases">
        <authorList>
            <person name="Lopez-Roques C."/>
            <person name="Donnadieu C."/>
            <person name="Bouchez O."/>
            <person name="Klopp C."/>
            <person name="Cabau C."/>
            <person name="Zahm M."/>
        </authorList>
    </citation>
    <scope>NUCLEOTIDE SEQUENCE [LARGE SCALE GENOMIC DNA]</scope>
    <source>
        <strain evidence="3">RS831</strain>
        <tissue evidence="3">Whole body</tissue>
    </source>
</reference>
<dbReference type="PANTHER" id="PTHR14662:SF2">
    <property type="entry name" value="PARTNER AND LOCALIZER OF BRCA2"/>
    <property type="match status" value="1"/>
</dbReference>
<dbReference type="InterPro" id="IPR031920">
    <property type="entry name" value="PALB2_WD40"/>
</dbReference>
<dbReference type="GO" id="GO:0005654">
    <property type="term" value="C:nucleoplasm"/>
    <property type="evidence" value="ECO:0007669"/>
    <property type="project" value="TreeGrafter"/>
</dbReference>
<reference evidence="3 4" key="2">
    <citation type="submission" date="2019-01" db="EMBL/GenBank/DDBJ databases">
        <title>A chromosome length genome reference of the Java medaka (oryzias javanicus).</title>
        <authorList>
            <person name="Herpin A."/>
            <person name="Takehana Y."/>
            <person name="Naruse K."/>
            <person name="Ansai S."/>
            <person name="Kawaguchi M."/>
        </authorList>
    </citation>
    <scope>NUCLEOTIDE SEQUENCE [LARGE SCALE GENOMIC DNA]</scope>
    <source>
        <strain evidence="3">RS831</strain>
        <tissue evidence="3">Whole body</tissue>
    </source>
</reference>
<evidence type="ECO:0000259" key="2">
    <source>
        <dbReference type="Pfam" id="PF16756"/>
    </source>
</evidence>
<feature type="region of interest" description="Disordered" evidence="1">
    <location>
        <begin position="113"/>
        <end position="144"/>
    </location>
</feature>
<feature type="domain" description="Partner and localiser of BRCA2 WD40" evidence="2">
    <location>
        <begin position="172"/>
        <end position="488"/>
    </location>
</feature>
<dbReference type="GO" id="GO:0000724">
    <property type="term" value="P:double-strand break repair via homologous recombination"/>
    <property type="evidence" value="ECO:0007669"/>
    <property type="project" value="InterPro"/>
</dbReference>
<dbReference type="InterPro" id="IPR015943">
    <property type="entry name" value="WD40/YVTN_repeat-like_dom_sf"/>
</dbReference>
<feature type="compositionally biased region" description="Basic and acidic residues" evidence="1">
    <location>
        <begin position="1"/>
        <end position="27"/>
    </location>
</feature>
<dbReference type="Proteomes" id="UP000283210">
    <property type="component" value="Chromosome 1"/>
</dbReference>